<evidence type="ECO:0000313" key="3">
    <source>
        <dbReference type="Proteomes" id="UP001165190"/>
    </source>
</evidence>
<protein>
    <recommendedName>
        <fullName evidence="1">RPW8 domain-containing protein</fullName>
    </recommendedName>
</protein>
<dbReference type="OrthoDB" id="986464at2759"/>
<evidence type="ECO:0000313" key="2">
    <source>
        <dbReference type="EMBL" id="GMJ07970.1"/>
    </source>
</evidence>
<comment type="caution">
    <text evidence="2">The sequence shown here is derived from an EMBL/GenBank/DDBJ whole genome shotgun (WGS) entry which is preliminary data.</text>
</comment>
<dbReference type="PROSITE" id="PS51153">
    <property type="entry name" value="RPW8"/>
    <property type="match status" value="1"/>
</dbReference>
<dbReference type="InterPro" id="IPR008808">
    <property type="entry name" value="Powdery_mildew-R_dom"/>
</dbReference>
<keyword evidence="3" id="KW-1185">Reference proteome</keyword>
<organism evidence="2 3">
    <name type="scientific">Hibiscus trionum</name>
    <name type="common">Flower of an hour</name>
    <dbReference type="NCBI Taxonomy" id="183268"/>
    <lineage>
        <taxon>Eukaryota</taxon>
        <taxon>Viridiplantae</taxon>
        <taxon>Streptophyta</taxon>
        <taxon>Embryophyta</taxon>
        <taxon>Tracheophyta</taxon>
        <taxon>Spermatophyta</taxon>
        <taxon>Magnoliopsida</taxon>
        <taxon>eudicotyledons</taxon>
        <taxon>Gunneridae</taxon>
        <taxon>Pentapetalae</taxon>
        <taxon>rosids</taxon>
        <taxon>malvids</taxon>
        <taxon>Malvales</taxon>
        <taxon>Malvaceae</taxon>
        <taxon>Malvoideae</taxon>
        <taxon>Hibiscus</taxon>
    </lineage>
</organism>
<dbReference type="EMBL" id="BSYR01000049">
    <property type="protein sequence ID" value="GMJ07970.1"/>
    <property type="molecule type" value="Genomic_DNA"/>
</dbReference>
<accession>A0A9W7J4J9</accession>
<dbReference type="Proteomes" id="UP001165190">
    <property type="component" value="Unassembled WGS sequence"/>
</dbReference>
<gene>
    <name evidence="2" type="ORF">HRI_004466200</name>
</gene>
<dbReference type="Pfam" id="PF05659">
    <property type="entry name" value="RPW8"/>
    <property type="match status" value="1"/>
</dbReference>
<evidence type="ECO:0000259" key="1">
    <source>
        <dbReference type="PROSITE" id="PS51153"/>
    </source>
</evidence>
<sequence>MAVEIVLGTAVQQLVRLIEQQTEADSRFESILNNLKSTLESAYPKICEIYELRESNDLPTDELQRLLELMNQATETIHQYYRVTCWNYCKKRKYMKELLRIDASLRNFFLVNLLIDQYNNITLIQVHLGQLRTCKSNTSRRVFHPGQYKVSGAANELNNYVRSLRSWMLLFRRSVTIPSRGYQRINN</sequence>
<dbReference type="AlphaFoldDB" id="A0A9W7J4J9"/>
<reference evidence="2" key="1">
    <citation type="submission" date="2023-05" db="EMBL/GenBank/DDBJ databases">
        <title>Genome and transcriptome analyses reveal genes involved in the formation of fine ridges on petal epidermal cells in Hibiscus trionum.</title>
        <authorList>
            <person name="Koshimizu S."/>
            <person name="Masuda S."/>
            <person name="Ishii T."/>
            <person name="Shirasu K."/>
            <person name="Hoshino A."/>
            <person name="Arita M."/>
        </authorList>
    </citation>
    <scope>NUCLEOTIDE SEQUENCE</scope>
    <source>
        <strain evidence="2">Hamamatsu line</strain>
    </source>
</reference>
<feature type="domain" description="RPW8" evidence="1">
    <location>
        <begin position="1"/>
        <end position="147"/>
    </location>
</feature>
<proteinExistence type="predicted"/>
<name>A0A9W7J4J9_HIBTR</name>